<dbReference type="AlphaFoldDB" id="A0A562SIE6"/>
<evidence type="ECO:0000313" key="2">
    <source>
        <dbReference type="Proteomes" id="UP000316778"/>
    </source>
</evidence>
<accession>A0A562SIE6</accession>
<sequence length="176" mass="19979">MLINNLGLGPIQLGENIAAVPERKPLDAEDRKLFIPMPGPECWYKLPGNIFSLENGLGDAFPARYVFFAGGPDGRINMIQVFPDRELYPEMAVEGCLTKLFGLANVARGNLLGNESPVHYFWVTDDKTVQVYYSETFSEMNGWPYLSFWFLNDREAVARYKLVHRTWRVDKEAGPA</sequence>
<comment type="caution">
    <text evidence="1">The sequence shown here is derived from an EMBL/GenBank/DDBJ whole genome shotgun (WGS) entry which is preliminary data.</text>
</comment>
<dbReference type="RefSeq" id="WP_145719515.1">
    <property type="nucleotide sequence ID" value="NZ_BAAAFY010000003.1"/>
</dbReference>
<evidence type="ECO:0000313" key="1">
    <source>
        <dbReference type="EMBL" id="TWI80958.1"/>
    </source>
</evidence>
<organism evidence="1 2">
    <name type="scientific">Chitinophaga japonensis</name>
    <name type="common">Flexibacter japonensis</name>
    <dbReference type="NCBI Taxonomy" id="104662"/>
    <lineage>
        <taxon>Bacteria</taxon>
        <taxon>Pseudomonadati</taxon>
        <taxon>Bacteroidota</taxon>
        <taxon>Chitinophagia</taxon>
        <taxon>Chitinophagales</taxon>
        <taxon>Chitinophagaceae</taxon>
        <taxon>Chitinophaga</taxon>
    </lineage>
</organism>
<dbReference type="EMBL" id="VLLG01000008">
    <property type="protein sequence ID" value="TWI80958.1"/>
    <property type="molecule type" value="Genomic_DNA"/>
</dbReference>
<gene>
    <name evidence="1" type="ORF">LX66_5563</name>
</gene>
<proteinExistence type="predicted"/>
<dbReference type="Proteomes" id="UP000316778">
    <property type="component" value="Unassembled WGS sequence"/>
</dbReference>
<protein>
    <submittedName>
        <fullName evidence="1">Uncharacterized protein</fullName>
    </submittedName>
</protein>
<dbReference type="OrthoDB" id="655203at2"/>
<keyword evidence="2" id="KW-1185">Reference proteome</keyword>
<name>A0A562SIE6_CHIJA</name>
<reference evidence="1 2" key="1">
    <citation type="journal article" date="2013" name="Stand. Genomic Sci.">
        <title>Genomic Encyclopedia of Type Strains, Phase I: The one thousand microbial genomes (KMG-I) project.</title>
        <authorList>
            <person name="Kyrpides N.C."/>
            <person name="Woyke T."/>
            <person name="Eisen J.A."/>
            <person name="Garrity G."/>
            <person name="Lilburn T.G."/>
            <person name="Beck B.J."/>
            <person name="Whitman W.B."/>
            <person name="Hugenholtz P."/>
            <person name="Klenk H.P."/>
        </authorList>
    </citation>
    <scope>NUCLEOTIDE SEQUENCE [LARGE SCALE GENOMIC DNA]</scope>
    <source>
        <strain evidence="1 2">DSM 13484</strain>
    </source>
</reference>